<keyword evidence="4" id="KW-1185">Reference proteome</keyword>
<dbReference type="PROSITE" id="PS51257">
    <property type="entry name" value="PROKAR_LIPOPROTEIN"/>
    <property type="match status" value="1"/>
</dbReference>
<accession>A0A5M4AUV6</accession>
<gene>
    <name evidence="3" type="ORF">PbJCM13498_00700</name>
</gene>
<dbReference type="AlphaFoldDB" id="A0A5M4AUV6"/>
<organism evidence="3 4">
    <name type="scientific">Prolixibacter bellariivorans</name>
    <dbReference type="NCBI Taxonomy" id="314319"/>
    <lineage>
        <taxon>Bacteria</taxon>
        <taxon>Pseudomonadati</taxon>
        <taxon>Bacteroidota</taxon>
        <taxon>Bacteroidia</taxon>
        <taxon>Marinilabiliales</taxon>
        <taxon>Prolixibacteraceae</taxon>
        <taxon>Prolixibacter</taxon>
    </lineage>
</organism>
<comment type="caution">
    <text evidence="3">The sequence shown here is derived from an EMBL/GenBank/DDBJ whole genome shotgun (WGS) entry which is preliminary data.</text>
</comment>
<proteinExistence type="predicted"/>
<evidence type="ECO:0000313" key="4">
    <source>
        <dbReference type="Proteomes" id="UP000391834"/>
    </source>
</evidence>
<dbReference type="RefSeq" id="WP_025864809.1">
    <property type="nucleotide sequence ID" value="NZ_BLAX01000001.1"/>
</dbReference>
<dbReference type="OrthoDB" id="2111471at2"/>
<dbReference type="EMBL" id="BLAX01000001">
    <property type="protein sequence ID" value="GET31207.1"/>
    <property type="molecule type" value="Genomic_DNA"/>
</dbReference>
<dbReference type="Pfam" id="PF14321">
    <property type="entry name" value="DUF4382"/>
    <property type="match status" value="1"/>
</dbReference>
<dbReference type="InterPro" id="IPR025491">
    <property type="entry name" value="DUF4382"/>
</dbReference>
<sequence>MRKIQFVMAIALMVGVAACNNNDNNSTPGEATVKVHMTDAPADFSEVNVDVQSITLMPADTANGASEIDLGAHAGVYNLLELTNGLDTLLANKNIPAGKYSQIRVKLGTDNSLVMNGNTYSVKVPSGSSSGLKLQLNADFVGGVTYDILLDFDAARSIVVLGNGGFNLKPVIRVSTEATSGSIKGSVNPANTEGVVYAISPSMDTLSTYVDTVSGSFILRGVPADMYTVEVNPATDSGFGKKSVDNVKVVEGTQTDVGTIDLTTQSSGTAQ</sequence>
<protein>
    <recommendedName>
        <fullName evidence="2">DUF4382 domain-containing protein</fullName>
    </recommendedName>
</protein>
<feature type="chain" id="PRO_5024355462" description="DUF4382 domain-containing protein" evidence="1">
    <location>
        <begin position="19"/>
        <end position="271"/>
    </location>
</feature>
<name>A0A5M4AUV6_9BACT</name>
<evidence type="ECO:0000313" key="3">
    <source>
        <dbReference type="EMBL" id="GET31207.1"/>
    </source>
</evidence>
<evidence type="ECO:0000256" key="1">
    <source>
        <dbReference type="SAM" id="SignalP"/>
    </source>
</evidence>
<evidence type="ECO:0000259" key="2">
    <source>
        <dbReference type="Pfam" id="PF14321"/>
    </source>
</evidence>
<feature type="domain" description="DUF4382" evidence="2">
    <location>
        <begin position="31"/>
        <end position="170"/>
    </location>
</feature>
<feature type="signal peptide" evidence="1">
    <location>
        <begin position="1"/>
        <end position="18"/>
    </location>
</feature>
<dbReference type="Proteomes" id="UP000391834">
    <property type="component" value="Unassembled WGS sequence"/>
</dbReference>
<keyword evidence="1" id="KW-0732">Signal</keyword>
<reference evidence="3 4" key="1">
    <citation type="submission" date="2019-10" db="EMBL/GenBank/DDBJ databases">
        <title>Prolixibacter strains distinguished by the presence of nitrate reductase genes were adept at nitrate-dependent anaerobic corrosion of metallic iron and carbon steel.</title>
        <authorList>
            <person name="Iino T."/>
            <person name="Shono N."/>
            <person name="Ito K."/>
            <person name="Nakamura R."/>
            <person name="Sueoka K."/>
            <person name="Harayama S."/>
            <person name="Ohkuma M."/>
        </authorList>
    </citation>
    <scope>NUCLEOTIDE SEQUENCE [LARGE SCALE GENOMIC DNA]</scope>
    <source>
        <strain evidence="3 4">JCM 13498</strain>
    </source>
</reference>